<comment type="caution">
    <text evidence="4">The sequence shown here is derived from an EMBL/GenBank/DDBJ whole genome shotgun (WGS) entry which is preliminary data.</text>
</comment>
<protein>
    <submittedName>
        <fullName evidence="4">Class I SAM-dependent methyltransferase</fullName>
    </submittedName>
</protein>
<dbReference type="Pfam" id="PF13489">
    <property type="entry name" value="Methyltransf_23"/>
    <property type="match status" value="1"/>
</dbReference>
<dbReference type="InterPro" id="IPR029063">
    <property type="entry name" value="SAM-dependent_MTases_sf"/>
</dbReference>
<proteinExistence type="predicted"/>
<name>A0ABR2JGG3_9PEZI</name>
<sequence length="303" mass="33236">MASSTATQNLYDNDPAFYAKYAELHELVPETQQAGVPDMSTLHELLPSLSGKRVLDLGCGDGWFSRWASARGAASVKGVDVSAAQLGKARELTDMHRAYLRESRGSEGAAVEFVRADLNVKGALAAALKETAKDGEDTEGMMGKKGGEKFQVAFSSLSMHYIADLKTLLDEVSECLAPGAFLFFSIEHPMATAPKAKVPQLLATADGEKKQQPAWPLRDYAAEGERVKTWLAADVRKQHRTVSSYLNAVTGSGFDVVKTWEWGMKEDGAGREGDKVNQLLRERNYGVTESVFPYFMGFKVWKR</sequence>
<dbReference type="GO" id="GO:0032259">
    <property type="term" value="P:methylation"/>
    <property type="evidence" value="ECO:0007669"/>
    <property type="project" value="UniProtKB-KW"/>
</dbReference>
<dbReference type="SUPFAM" id="SSF53335">
    <property type="entry name" value="S-adenosyl-L-methionine-dependent methyltransferases"/>
    <property type="match status" value="1"/>
</dbReference>
<gene>
    <name evidence="4" type="ORF">PGQ11_001877</name>
</gene>
<reference evidence="4 5" key="1">
    <citation type="journal article" date="2024" name="IMA Fungus">
        <title>Apiospora arundinis, a panoply of carbohydrate-active enzymes and secondary metabolites.</title>
        <authorList>
            <person name="Sorensen T."/>
            <person name="Petersen C."/>
            <person name="Muurmann A.T."/>
            <person name="Christiansen J.V."/>
            <person name="Brundto M.L."/>
            <person name="Overgaard C.K."/>
            <person name="Boysen A.T."/>
            <person name="Wollenberg R.D."/>
            <person name="Larsen T.O."/>
            <person name="Sorensen J.L."/>
            <person name="Nielsen K.L."/>
            <person name="Sondergaard T.E."/>
        </authorList>
    </citation>
    <scope>NUCLEOTIDE SEQUENCE [LARGE SCALE GENOMIC DNA]</scope>
    <source>
        <strain evidence="4 5">AAU 773</strain>
    </source>
</reference>
<dbReference type="GO" id="GO:0008168">
    <property type="term" value="F:methyltransferase activity"/>
    <property type="evidence" value="ECO:0007669"/>
    <property type="project" value="UniProtKB-KW"/>
</dbReference>
<dbReference type="PANTHER" id="PTHR43464:SF19">
    <property type="entry name" value="UBIQUINONE BIOSYNTHESIS O-METHYLTRANSFERASE, MITOCHONDRIAL"/>
    <property type="match status" value="1"/>
</dbReference>
<dbReference type="Proteomes" id="UP001390339">
    <property type="component" value="Unassembled WGS sequence"/>
</dbReference>
<evidence type="ECO:0000256" key="1">
    <source>
        <dbReference type="ARBA" id="ARBA00022603"/>
    </source>
</evidence>
<evidence type="ECO:0000256" key="3">
    <source>
        <dbReference type="ARBA" id="ARBA00022691"/>
    </source>
</evidence>
<keyword evidence="3" id="KW-0949">S-adenosyl-L-methionine</keyword>
<keyword evidence="5" id="KW-1185">Reference proteome</keyword>
<accession>A0ABR2JGG3</accession>
<organism evidence="4 5">
    <name type="scientific">Apiospora arundinis</name>
    <dbReference type="NCBI Taxonomy" id="335852"/>
    <lineage>
        <taxon>Eukaryota</taxon>
        <taxon>Fungi</taxon>
        <taxon>Dikarya</taxon>
        <taxon>Ascomycota</taxon>
        <taxon>Pezizomycotina</taxon>
        <taxon>Sordariomycetes</taxon>
        <taxon>Xylariomycetidae</taxon>
        <taxon>Amphisphaeriales</taxon>
        <taxon>Apiosporaceae</taxon>
        <taxon>Apiospora</taxon>
    </lineage>
</organism>
<dbReference type="PANTHER" id="PTHR43464">
    <property type="entry name" value="METHYLTRANSFERASE"/>
    <property type="match status" value="1"/>
</dbReference>
<evidence type="ECO:0000313" key="5">
    <source>
        <dbReference type="Proteomes" id="UP001390339"/>
    </source>
</evidence>
<evidence type="ECO:0000256" key="2">
    <source>
        <dbReference type="ARBA" id="ARBA00022679"/>
    </source>
</evidence>
<dbReference type="EMBL" id="JAPCWZ010000002">
    <property type="protein sequence ID" value="KAK8876931.1"/>
    <property type="molecule type" value="Genomic_DNA"/>
</dbReference>
<keyword evidence="2" id="KW-0808">Transferase</keyword>
<keyword evidence="1 4" id="KW-0489">Methyltransferase</keyword>
<dbReference type="Gene3D" id="3.40.50.150">
    <property type="entry name" value="Vaccinia Virus protein VP39"/>
    <property type="match status" value="1"/>
</dbReference>
<dbReference type="CDD" id="cd02440">
    <property type="entry name" value="AdoMet_MTases"/>
    <property type="match status" value="1"/>
</dbReference>
<evidence type="ECO:0000313" key="4">
    <source>
        <dbReference type="EMBL" id="KAK8876931.1"/>
    </source>
</evidence>